<dbReference type="Gene3D" id="3.40.50.12370">
    <property type="match status" value="1"/>
</dbReference>
<dbReference type="Proteomes" id="UP000271339">
    <property type="component" value="Unassembled WGS sequence"/>
</dbReference>
<dbReference type="PRINTS" id="PR01438">
    <property type="entry name" value="UNVRSLSTRESS"/>
</dbReference>
<accession>A0A3L9YKV0</accession>
<dbReference type="OrthoDB" id="9788959at2"/>
<dbReference type="InterPro" id="IPR006015">
    <property type="entry name" value="Universal_stress_UspA"/>
</dbReference>
<evidence type="ECO:0000313" key="3">
    <source>
        <dbReference type="EMBL" id="RMA58765.1"/>
    </source>
</evidence>
<dbReference type="EMBL" id="REFC01000013">
    <property type="protein sequence ID" value="RMA58765.1"/>
    <property type="molecule type" value="Genomic_DNA"/>
</dbReference>
<proteinExistence type="inferred from homology"/>
<feature type="domain" description="UspA" evidence="2">
    <location>
        <begin position="1"/>
        <end position="146"/>
    </location>
</feature>
<reference evidence="3 4" key="1">
    <citation type="submission" date="2018-10" db="EMBL/GenBank/DDBJ databases">
        <title>Genomic Encyclopedia of Archaeal and Bacterial Type Strains, Phase II (KMG-II): from individual species to whole genera.</title>
        <authorList>
            <person name="Goeker M."/>
        </authorList>
    </citation>
    <scope>NUCLEOTIDE SEQUENCE [LARGE SCALE GENOMIC DNA]</scope>
    <source>
        <strain evidence="3 4">DSM 23424</strain>
    </source>
</reference>
<comment type="similarity">
    <text evidence="1">Belongs to the universal stress protein A family.</text>
</comment>
<dbReference type="CDD" id="cd00293">
    <property type="entry name" value="USP-like"/>
    <property type="match status" value="1"/>
</dbReference>
<dbReference type="RefSeq" id="WP_121907707.1">
    <property type="nucleotide sequence ID" value="NZ_REFC01000013.1"/>
</dbReference>
<evidence type="ECO:0000313" key="4">
    <source>
        <dbReference type="Proteomes" id="UP000271339"/>
    </source>
</evidence>
<dbReference type="PANTHER" id="PTHR46268">
    <property type="entry name" value="STRESS RESPONSE PROTEIN NHAX"/>
    <property type="match status" value="1"/>
</dbReference>
<dbReference type="PANTHER" id="PTHR46268:SF22">
    <property type="entry name" value="SENSOR PROTEIN KDPD-RELATED"/>
    <property type="match status" value="1"/>
</dbReference>
<dbReference type="SUPFAM" id="SSF52402">
    <property type="entry name" value="Adenine nucleotide alpha hydrolases-like"/>
    <property type="match status" value="2"/>
</dbReference>
<dbReference type="AlphaFoldDB" id="A0A3L9YKV0"/>
<evidence type="ECO:0000256" key="1">
    <source>
        <dbReference type="ARBA" id="ARBA00008791"/>
    </source>
</evidence>
<dbReference type="Pfam" id="PF00582">
    <property type="entry name" value="Usp"/>
    <property type="match status" value="1"/>
</dbReference>
<evidence type="ECO:0000259" key="2">
    <source>
        <dbReference type="Pfam" id="PF00582"/>
    </source>
</evidence>
<dbReference type="InterPro" id="IPR006016">
    <property type="entry name" value="UspA"/>
</dbReference>
<comment type="caution">
    <text evidence="3">The sequence shown here is derived from an EMBL/GenBank/DDBJ whole genome shotgun (WGS) entry which is preliminary data.</text>
</comment>
<protein>
    <submittedName>
        <fullName evidence="3">Nucleotide-binding universal stress UspA family protein</fullName>
    </submittedName>
</protein>
<gene>
    <name evidence="3" type="ORF">BXY75_2142</name>
</gene>
<organism evidence="3 4">
    <name type="scientific">Ulvibacter antarcticus</name>
    <dbReference type="NCBI Taxonomy" id="442714"/>
    <lineage>
        <taxon>Bacteria</taxon>
        <taxon>Pseudomonadati</taxon>
        <taxon>Bacteroidota</taxon>
        <taxon>Flavobacteriia</taxon>
        <taxon>Flavobacteriales</taxon>
        <taxon>Flavobacteriaceae</taxon>
        <taxon>Ulvibacter</taxon>
    </lineage>
</organism>
<keyword evidence="4" id="KW-1185">Reference proteome</keyword>
<sequence>MRKILIPTDFSVNSVNAAKYSLELFKYFRAEIFIVHAFADEVYEEKEVLMRAVFDEVKNETQKNSEKALQKIKSDLTALFHNPKHKIMTQTVFGSLVDVVNDLAEKENIDVVTMGTKGKTNDREITFGSQTLQVIKYVKCPVLVIPESYHDILPKNILFPSDYMLPYKPRELKLLSSMAERITAKIKCLYISKFDDLSNRQQDNKAFLEFAFANNKVSFLKAEGKDITETINLSIINFDADMLVLVNSRHSYLENILYTSTIEKIGLHIKIPFLVLQNLQRY</sequence>
<name>A0A3L9YKV0_9FLAO</name>